<organism evidence="3 4">
    <name type="scientific">Reticulomyxa filosa</name>
    <dbReference type="NCBI Taxonomy" id="46433"/>
    <lineage>
        <taxon>Eukaryota</taxon>
        <taxon>Sar</taxon>
        <taxon>Rhizaria</taxon>
        <taxon>Retaria</taxon>
        <taxon>Foraminifera</taxon>
        <taxon>Monothalamids</taxon>
        <taxon>Reticulomyxidae</taxon>
        <taxon>Reticulomyxa</taxon>
    </lineage>
</organism>
<dbReference type="Proteomes" id="UP000023152">
    <property type="component" value="Unassembled WGS sequence"/>
</dbReference>
<feature type="non-terminal residue" evidence="3">
    <location>
        <position position="1"/>
    </location>
</feature>
<dbReference type="EMBL" id="ASPP01017213">
    <property type="protein sequence ID" value="ETO17138.1"/>
    <property type="molecule type" value="Genomic_DNA"/>
</dbReference>
<comment type="caution">
    <text evidence="3">The sequence shown here is derived from an EMBL/GenBank/DDBJ whole genome shotgun (WGS) entry which is preliminary data.</text>
</comment>
<feature type="compositionally biased region" description="Low complexity" evidence="2">
    <location>
        <begin position="1"/>
        <end position="20"/>
    </location>
</feature>
<evidence type="ECO:0000256" key="2">
    <source>
        <dbReference type="SAM" id="MobiDB-lite"/>
    </source>
</evidence>
<feature type="region of interest" description="Disordered" evidence="2">
    <location>
        <begin position="1"/>
        <end position="23"/>
    </location>
</feature>
<dbReference type="AlphaFoldDB" id="X6MT24"/>
<feature type="non-terminal residue" evidence="3">
    <location>
        <position position="185"/>
    </location>
</feature>
<feature type="coiled-coil region" evidence="1">
    <location>
        <begin position="65"/>
        <end position="92"/>
    </location>
</feature>
<evidence type="ECO:0000256" key="1">
    <source>
        <dbReference type="SAM" id="Coils"/>
    </source>
</evidence>
<sequence length="185" mass="20885">SSSSSSPSSFSSSSSSSSSSTQCYCDECIPDHQVPLRFKLQLFDDQLESKQLQQLTTSNRKALRASRKKLLAKNLQNKRQNQKKRLNNSQDADGDKELKALEFSGSLDLSEYWSGLDMNDKWRLTEMHLDELSELLTNCPQWEILRAAFCRYSKQQLANDLLVFPDGSSTVTICDDLIDSGGMEQ</sequence>
<evidence type="ECO:0000313" key="3">
    <source>
        <dbReference type="EMBL" id="ETO17138.1"/>
    </source>
</evidence>
<keyword evidence="4" id="KW-1185">Reference proteome</keyword>
<keyword evidence="1" id="KW-0175">Coiled coil</keyword>
<gene>
    <name evidence="3" type="ORF">RFI_20195</name>
</gene>
<protein>
    <submittedName>
        <fullName evidence="3">Uncharacterized protein</fullName>
    </submittedName>
</protein>
<evidence type="ECO:0000313" key="4">
    <source>
        <dbReference type="Proteomes" id="UP000023152"/>
    </source>
</evidence>
<accession>X6MT24</accession>
<reference evidence="3 4" key="1">
    <citation type="journal article" date="2013" name="Curr. Biol.">
        <title>The Genome of the Foraminiferan Reticulomyxa filosa.</title>
        <authorList>
            <person name="Glockner G."/>
            <person name="Hulsmann N."/>
            <person name="Schleicher M."/>
            <person name="Noegel A.A."/>
            <person name="Eichinger L."/>
            <person name="Gallinger C."/>
            <person name="Pawlowski J."/>
            <person name="Sierra R."/>
            <person name="Euteneuer U."/>
            <person name="Pillet L."/>
            <person name="Moustafa A."/>
            <person name="Platzer M."/>
            <person name="Groth M."/>
            <person name="Szafranski K."/>
            <person name="Schliwa M."/>
        </authorList>
    </citation>
    <scope>NUCLEOTIDE SEQUENCE [LARGE SCALE GENOMIC DNA]</scope>
</reference>
<proteinExistence type="predicted"/>
<name>X6MT24_RETFI</name>